<comment type="cofactor">
    <cofactor evidence="2">
        <name>Mg(2+)</name>
        <dbReference type="ChEBI" id="CHEBI:18420"/>
    </cofactor>
</comment>
<evidence type="ECO:0000256" key="5">
    <source>
        <dbReference type="ARBA" id="ARBA00022763"/>
    </source>
</evidence>
<evidence type="ECO:0000256" key="7">
    <source>
        <dbReference type="ARBA" id="ARBA00022842"/>
    </source>
</evidence>
<keyword evidence="7" id="KW-0460">Magnesium</keyword>
<feature type="domain" description="Endonuclease/exonuclease/phosphatase" evidence="9">
    <location>
        <begin position="9"/>
        <end position="250"/>
    </location>
</feature>
<evidence type="ECO:0000256" key="8">
    <source>
        <dbReference type="ARBA" id="ARBA00023204"/>
    </source>
</evidence>
<dbReference type="InterPro" id="IPR005135">
    <property type="entry name" value="Endo/exonuclease/phosphatase"/>
</dbReference>
<evidence type="ECO:0000256" key="4">
    <source>
        <dbReference type="ARBA" id="ARBA00022723"/>
    </source>
</evidence>
<evidence type="ECO:0000313" key="11">
    <source>
        <dbReference type="Proteomes" id="UP000230119"/>
    </source>
</evidence>
<keyword evidence="3" id="KW-0540">Nuclease</keyword>
<evidence type="ECO:0000259" key="9">
    <source>
        <dbReference type="Pfam" id="PF03372"/>
    </source>
</evidence>
<evidence type="ECO:0000313" key="10">
    <source>
        <dbReference type="EMBL" id="PIV08632.1"/>
    </source>
</evidence>
<dbReference type="Gene3D" id="3.60.10.10">
    <property type="entry name" value="Endonuclease/exonuclease/phosphatase"/>
    <property type="match status" value="1"/>
</dbReference>
<keyword evidence="6" id="KW-0378">Hydrolase</keyword>
<dbReference type="GO" id="GO:0006281">
    <property type="term" value="P:DNA repair"/>
    <property type="evidence" value="ECO:0007669"/>
    <property type="project" value="UniProtKB-KW"/>
</dbReference>
<dbReference type="GO" id="GO:0004518">
    <property type="term" value="F:nuclease activity"/>
    <property type="evidence" value="ECO:0007669"/>
    <property type="project" value="UniProtKB-KW"/>
</dbReference>
<dbReference type="AlphaFoldDB" id="A0A2M7BT29"/>
<dbReference type="SUPFAM" id="SSF56219">
    <property type="entry name" value="DNase I-like"/>
    <property type="match status" value="1"/>
</dbReference>
<dbReference type="GO" id="GO:0046872">
    <property type="term" value="F:metal ion binding"/>
    <property type="evidence" value="ECO:0007669"/>
    <property type="project" value="UniProtKB-KW"/>
</dbReference>
<accession>A0A2M7BT29</accession>
<proteinExistence type="predicted"/>
<organism evidence="10 11">
    <name type="scientific">Candidatus Roizmanbacteria bacterium CG03_land_8_20_14_0_80_39_12</name>
    <dbReference type="NCBI Taxonomy" id="1974847"/>
    <lineage>
        <taxon>Bacteria</taxon>
        <taxon>Candidatus Roizmaniibacteriota</taxon>
    </lineage>
</organism>
<dbReference type="Proteomes" id="UP000230119">
    <property type="component" value="Unassembled WGS sequence"/>
</dbReference>
<comment type="cofactor">
    <cofactor evidence="1">
        <name>Mn(2+)</name>
        <dbReference type="ChEBI" id="CHEBI:29035"/>
    </cofactor>
</comment>
<evidence type="ECO:0000256" key="3">
    <source>
        <dbReference type="ARBA" id="ARBA00022722"/>
    </source>
</evidence>
<evidence type="ECO:0000256" key="2">
    <source>
        <dbReference type="ARBA" id="ARBA00001946"/>
    </source>
</evidence>
<dbReference type="InterPro" id="IPR051547">
    <property type="entry name" value="TDP2-like"/>
</dbReference>
<dbReference type="Pfam" id="PF03372">
    <property type="entry name" value="Exo_endo_phos"/>
    <property type="match status" value="1"/>
</dbReference>
<dbReference type="PANTHER" id="PTHR15822:SF4">
    <property type="entry name" value="TYROSYL-DNA PHOSPHODIESTERASE 2"/>
    <property type="match status" value="1"/>
</dbReference>
<keyword evidence="4" id="KW-0479">Metal-binding</keyword>
<dbReference type="EMBL" id="PEVA01000067">
    <property type="protein sequence ID" value="PIV08632.1"/>
    <property type="molecule type" value="Genomic_DNA"/>
</dbReference>
<keyword evidence="5" id="KW-0227">DNA damage</keyword>
<comment type="caution">
    <text evidence="10">The sequence shown here is derived from an EMBL/GenBank/DDBJ whole genome shotgun (WGS) entry which is preliminary data.</text>
</comment>
<dbReference type="PANTHER" id="PTHR15822">
    <property type="entry name" value="TRAF AND TNF RECEPTOR-ASSOCIATED PROTEIN"/>
    <property type="match status" value="1"/>
</dbReference>
<dbReference type="GO" id="GO:0016787">
    <property type="term" value="F:hydrolase activity"/>
    <property type="evidence" value="ECO:0007669"/>
    <property type="project" value="UniProtKB-KW"/>
</dbReference>
<reference evidence="11" key="1">
    <citation type="submission" date="2017-09" db="EMBL/GenBank/DDBJ databases">
        <title>Depth-based differentiation of microbial function through sediment-hosted aquifers and enrichment of novel symbionts in the deep terrestrial subsurface.</title>
        <authorList>
            <person name="Probst A.J."/>
            <person name="Ladd B."/>
            <person name="Jarett J.K."/>
            <person name="Geller-Mcgrath D.E."/>
            <person name="Sieber C.M.K."/>
            <person name="Emerson J.B."/>
            <person name="Anantharaman K."/>
            <person name="Thomas B.C."/>
            <person name="Malmstrom R."/>
            <person name="Stieglmeier M."/>
            <person name="Klingl A."/>
            <person name="Woyke T."/>
            <person name="Ryan C.M."/>
            <person name="Banfield J.F."/>
        </authorList>
    </citation>
    <scope>NUCLEOTIDE SEQUENCE [LARGE SCALE GENOMIC DNA]</scope>
</reference>
<gene>
    <name evidence="10" type="ORF">COS52_01670</name>
</gene>
<evidence type="ECO:0000256" key="6">
    <source>
        <dbReference type="ARBA" id="ARBA00022801"/>
    </source>
</evidence>
<evidence type="ECO:0000256" key="1">
    <source>
        <dbReference type="ARBA" id="ARBA00001936"/>
    </source>
</evidence>
<protein>
    <recommendedName>
        <fullName evidence="9">Endonuclease/exonuclease/phosphatase domain-containing protein</fullName>
    </recommendedName>
</protein>
<keyword evidence="8" id="KW-0234">DNA repair</keyword>
<sequence length="259" mass="29769">MINMQFTILTYNTLLNDAQKGLHLLFKKYNPDIVCLQEIDTHEKNIEKIEKLGYSLADYSNGFIKFGKVFGVATFYNPAAIICTDTKSITLPRGLGEALAFILRVFKTQKKDRTVLKAEFVMENKKKKVVVYNIHLSAHGTNGIRIKQLERTLNDITKSTDSATILVGDFNYPFGRKKLEELMESHGFSEATNTIAFTTDGKLLYYTFVEKYLMKILQFFIGKESKLDYFFYKNCKAVSTIRVNAHYSDHFPILAKFEI</sequence>
<dbReference type="InterPro" id="IPR036691">
    <property type="entry name" value="Endo/exonu/phosph_ase_sf"/>
</dbReference>
<name>A0A2M7BT29_9BACT</name>